<feature type="transmembrane region" description="Helical" evidence="4">
    <location>
        <begin position="289"/>
        <end position="312"/>
    </location>
</feature>
<dbReference type="Gene3D" id="1.20.5.1930">
    <property type="match status" value="1"/>
</dbReference>
<dbReference type="GO" id="GO:0046983">
    <property type="term" value="F:protein dimerization activity"/>
    <property type="evidence" value="ECO:0007669"/>
    <property type="project" value="InterPro"/>
</dbReference>
<feature type="transmembrane region" description="Helical" evidence="4">
    <location>
        <begin position="22"/>
        <end position="42"/>
    </location>
</feature>
<evidence type="ECO:0000256" key="2">
    <source>
        <dbReference type="ARBA" id="ARBA00022777"/>
    </source>
</evidence>
<dbReference type="SUPFAM" id="SSF55874">
    <property type="entry name" value="ATPase domain of HSP90 chaperone/DNA topoisomerase II/histidine kinase"/>
    <property type="match status" value="1"/>
</dbReference>
<feature type="transmembrane region" description="Helical" evidence="4">
    <location>
        <begin position="85"/>
        <end position="106"/>
    </location>
</feature>
<proteinExistence type="predicted"/>
<feature type="transmembrane region" description="Helical" evidence="4">
    <location>
        <begin position="318"/>
        <end position="336"/>
    </location>
</feature>
<keyword evidence="4" id="KW-0472">Membrane</keyword>
<comment type="caution">
    <text evidence="6">The sequence shown here is derived from an EMBL/GenBank/DDBJ whole genome shotgun (WGS) entry which is preliminary data.</text>
</comment>
<dbReference type="InterPro" id="IPR050482">
    <property type="entry name" value="Sensor_HK_TwoCompSys"/>
</dbReference>
<dbReference type="InterPro" id="IPR036890">
    <property type="entry name" value="HATPase_C_sf"/>
</dbReference>
<keyword evidence="2" id="KW-0418">Kinase</keyword>
<dbReference type="RefSeq" id="WP_188838834.1">
    <property type="nucleotide sequence ID" value="NZ_BMHI01000007.1"/>
</dbReference>
<dbReference type="Gene3D" id="3.30.565.10">
    <property type="entry name" value="Histidine kinase-like ATPase, C-terminal domain"/>
    <property type="match status" value="1"/>
</dbReference>
<dbReference type="CDD" id="cd16917">
    <property type="entry name" value="HATPase_UhpB-NarQ-NarX-like"/>
    <property type="match status" value="1"/>
</dbReference>
<dbReference type="PANTHER" id="PTHR24421">
    <property type="entry name" value="NITRATE/NITRITE SENSOR PROTEIN NARX-RELATED"/>
    <property type="match status" value="1"/>
</dbReference>
<feature type="transmembrane region" description="Helical" evidence="4">
    <location>
        <begin position="236"/>
        <end position="253"/>
    </location>
</feature>
<dbReference type="InterPro" id="IPR011712">
    <property type="entry name" value="Sig_transdc_His_kin_sub3_dim/P"/>
</dbReference>
<reference evidence="6" key="2">
    <citation type="submission" date="2020-09" db="EMBL/GenBank/DDBJ databases">
        <authorList>
            <person name="Sun Q."/>
            <person name="Zhou Y."/>
        </authorList>
    </citation>
    <scope>NUCLEOTIDE SEQUENCE</scope>
    <source>
        <strain evidence="6">CGMCC 1.15085</strain>
    </source>
</reference>
<evidence type="ECO:0000259" key="5">
    <source>
        <dbReference type="SMART" id="SM00387"/>
    </source>
</evidence>
<feature type="transmembrane region" description="Helical" evidence="4">
    <location>
        <begin position="62"/>
        <end position="78"/>
    </location>
</feature>
<keyword evidence="4" id="KW-0812">Transmembrane</keyword>
<protein>
    <recommendedName>
        <fullName evidence="5">Histidine kinase/HSP90-like ATPase domain-containing protein</fullName>
    </recommendedName>
</protein>
<evidence type="ECO:0000256" key="4">
    <source>
        <dbReference type="SAM" id="Phobius"/>
    </source>
</evidence>
<feature type="transmembrane region" description="Helical" evidence="4">
    <location>
        <begin position="154"/>
        <end position="173"/>
    </location>
</feature>
<name>A0A916TID0_9MICO</name>
<accession>A0A916TID0</accession>
<dbReference type="GO" id="GO:0000155">
    <property type="term" value="F:phosphorelay sensor kinase activity"/>
    <property type="evidence" value="ECO:0007669"/>
    <property type="project" value="InterPro"/>
</dbReference>
<feature type="transmembrane region" description="Helical" evidence="4">
    <location>
        <begin position="118"/>
        <end position="142"/>
    </location>
</feature>
<dbReference type="EMBL" id="BMHI01000007">
    <property type="protein sequence ID" value="GGB44814.1"/>
    <property type="molecule type" value="Genomic_DNA"/>
</dbReference>
<organism evidence="6 7">
    <name type="scientific">Flexivirga endophytica</name>
    <dbReference type="NCBI Taxonomy" id="1849103"/>
    <lineage>
        <taxon>Bacteria</taxon>
        <taxon>Bacillati</taxon>
        <taxon>Actinomycetota</taxon>
        <taxon>Actinomycetes</taxon>
        <taxon>Micrococcales</taxon>
        <taxon>Dermacoccaceae</taxon>
        <taxon>Flexivirga</taxon>
    </lineage>
</organism>
<feature type="domain" description="Histidine kinase/HSP90-like ATPase" evidence="5">
    <location>
        <begin position="580"/>
        <end position="670"/>
    </location>
</feature>
<dbReference type="Pfam" id="PF07730">
    <property type="entry name" value="HisKA_3"/>
    <property type="match status" value="1"/>
</dbReference>
<keyword evidence="7" id="KW-1185">Reference proteome</keyword>
<evidence type="ECO:0000256" key="3">
    <source>
        <dbReference type="ARBA" id="ARBA00023012"/>
    </source>
</evidence>
<evidence type="ECO:0000313" key="6">
    <source>
        <dbReference type="EMBL" id="GGB44814.1"/>
    </source>
</evidence>
<evidence type="ECO:0000256" key="1">
    <source>
        <dbReference type="ARBA" id="ARBA00022679"/>
    </source>
</evidence>
<sequence>MTTVSTPAATAMVREPRIGARWIGIACGVPVIIASVAGAWLAHGPGGRSLVGMMHDNVINNVVNGIVFGGVAMVLMWLRPANRVGWLLMYAGAVNAIAILGEGWTLASYDLSLPGRSLMAWLGSWLWATALFLGATVLPAIYPTGRATTRLARWVVRLGWVMSVLFAAGLSGLDDAYRGVAPGHHLGSNPLSHGHFQPVFLGAAAVGVVGSVLLSAVTLGWTVRRLARAASPEREQLAWLVVSVLPVILAAVLGLPVVLFVVTLLTTVTLLVGVVRYQLFDIKLILRSGLLYGALIGLAACAYFAAVAAAGLASRSSAVSPFFAAAAIALLARPAYAGLSRWISRFVYGDRAEPARALGRLGPVMGGALGPDLDAVVAAVAESVRSPCVEVVGTDGQVLARAGRVQAHSAHEVGLSRDTGEVGMLRVCWRTPSDPPSRADRALIDALAVPVAVAVHATQLARDVEESRARVIEVRAAERSRLRADLHDGVGPSLSGAALGVEAALRSEHPERTREILAVVHGEMKHLVREIRCLISDLDPAGLEHGRLHEALAAHAEVVNALGAVRVAVDVDALPSVGLPVEVAVHRIATEAITNVVRHAAASSAQVSLRCDGACLVLEVRDDGIGLGSSTPGVGRASMSERARSVGGDVTITDRHPHGTQVLARVPLLRQEQG</sequence>
<keyword evidence="4" id="KW-1133">Transmembrane helix</keyword>
<evidence type="ECO:0000313" key="7">
    <source>
        <dbReference type="Proteomes" id="UP000636793"/>
    </source>
</evidence>
<dbReference type="InterPro" id="IPR003594">
    <property type="entry name" value="HATPase_dom"/>
</dbReference>
<dbReference type="Pfam" id="PF02518">
    <property type="entry name" value="HATPase_c"/>
    <property type="match status" value="1"/>
</dbReference>
<dbReference type="Proteomes" id="UP000636793">
    <property type="component" value="Unassembled WGS sequence"/>
</dbReference>
<dbReference type="AlphaFoldDB" id="A0A916TID0"/>
<feature type="transmembrane region" description="Helical" evidence="4">
    <location>
        <begin position="199"/>
        <end position="224"/>
    </location>
</feature>
<gene>
    <name evidence="6" type="ORF">GCM10011492_39870</name>
</gene>
<dbReference type="SMART" id="SM00387">
    <property type="entry name" value="HATPase_c"/>
    <property type="match status" value="1"/>
</dbReference>
<dbReference type="GO" id="GO:0016020">
    <property type="term" value="C:membrane"/>
    <property type="evidence" value="ECO:0007669"/>
    <property type="project" value="InterPro"/>
</dbReference>
<keyword evidence="1" id="KW-0808">Transferase</keyword>
<keyword evidence="3" id="KW-0902">Two-component regulatory system</keyword>
<reference evidence="6" key="1">
    <citation type="journal article" date="2014" name="Int. J. Syst. Evol. Microbiol.">
        <title>Complete genome sequence of Corynebacterium casei LMG S-19264T (=DSM 44701T), isolated from a smear-ripened cheese.</title>
        <authorList>
            <consortium name="US DOE Joint Genome Institute (JGI-PGF)"/>
            <person name="Walter F."/>
            <person name="Albersmeier A."/>
            <person name="Kalinowski J."/>
            <person name="Ruckert C."/>
        </authorList>
    </citation>
    <scope>NUCLEOTIDE SEQUENCE</scope>
    <source>
        <strain evidence="6">CGMCC 1.15085</strain>
    </source>
</reference>